<feature type="region of interest" description="Disordered" evidence="2">
    <location>
        <begin position="1"/>
        <end position="27"/>
    </location>
</feature>
<dbReference type="Gene3D" id="3.40.50.1240">
    <property type="entry name" value="Phosphoglycerate mutase-like"/>
    <property type="match status" value="1"/>
</dbReference>
<dbReference type="InterPro" id="IPR033379">
    <property type="entry name" value="Acid_Pase_AS"/>
</dbReference>
<keyword evidence="3" id="KW-1133">Transmembrane helix</keyword>
<comment type="caution">
    <text evidence="4">The sequence shown here is derived from an EMBL/GenBank/DDBJ whole genome shotgun (WGS) entry which is preliminary data.</text>
</comment>
<evidence type="ECO:0000256" key="1">
    <source>
        <dbReference type="ARBA" id="ARBA00022801"/>
    </source>
</evidence>
<dbReference type="InterPro" id="IPR000560">
    <property type="entry name" value="His_Pase_clade-2"/>
</dbReference>
<keyword evidence="1" id="KW-0378">Hydrolase</keyword>
<evidence type="ECO:0000313" key="4">
    <source>
        <dbReference type="EMBL" id="CAA7259420.1"/>
    </source>
</evidence>
<dbReference type="Pfam" id="PF00328">
    <property type="entry name" value="His_Phos_2"/>
    <property type="match status" value="1"/>
</dbReference>
<protein>
    <recommendedName>
        <fullName evidence="6">Phytase</fullName>
    </recommendedName>
</protein>
<name>A0A8S0VT36_CYCAE</name>
<organism evidence="4 5">
    <name type="scientific">Cyclocybe aegerita</name>
    <name type="common">Black poplar mushroom</name>
    <name type="synonym">Agrocybe aegerita</name>
    <dbReference type="NCBI Taxonomy" id="1973307"/>
    <lineage>
        <taxon>Eukaryota</taxon>
        <taxon>Fungi</taxon>
        <taxon>Dikarya</taxon>
        <taxon>Basidiomycota</taxon>
        <taxon>Agaricomycotina</taxon>
        <taxon>Agaricomycetes</taxon>
        <taxon>Agaricomycetidae</taxon>
        <taxon>Agaricales</taxon>
        <taxon>Agaricineae</taxon>
        <taxon>Bolbitiaceae</taxon>
        <taxon>Cyclocybe</taxon>
    </lineage>
</organism>
<accession>A0A8S0VT36</accession>
<dbReference type="InterPro" id="IPR029033">
    <property type="entry name" value="His_PPase_superfam"/>
</dbReference>
<dbReference type="EMBL" id="CACVBS010000024">
    <property type="protein sequence ID" value="CAA7259420.1"/>
    <property type="molecule type" value="Genomic_DNA"/>
</dbReference>
<feature type="transmembrane region" description="Helical" evidence="3">
    <location>
        <begin position="111"/>
        <end position="130"/>
    </location>
</feature>
<sequence length="575" mass="63173">MIRGTSDTVSTMLTSQKHAHGSSIFEDEEPRTIEVQPLLLSPQMRFYTSEASRSLHPCERGCSSDAKRDVRTPHRREKRWTWDSEEALYQTMCFAEDPASSFLHPAHRRNALFFAIPIMLMTTGALWLVLTGGALLCRASGSVAGSVMEGSDGIVLAPPDILHSWAAYTPYFSAEPYRSPPSDCKITQVNIIQRHGARFPTSGATMGIVAAVNKLLAATSYTDPRLDFLRNYTYSLGVADLVPFGALQSAEAGARSYYRYSKLVSKRNIPFVRSSSGQRVVDSATNWTAGFSLASNRVYNPPLSVILDEDRNDTLDDNMCPNAGDSDAQTEIWTNIFGAPIATRLNAQALGANLTATDISFLMPLCAFDSIVRKAPSPFCDLFTPAEFAQYEYYGDLDKYYGTGYGQELGPVQGVGYVNELLARLTETPVQDETQTNRTLDADPATFPLNRTIYADFSHDNQMIAIYAAIGLFPQPQPLDPAKPDPERTWVTSRLTPFSGRMVTERLTCKKLHGSAGVKGGKNSASYVRILVNDALQPLEFCGAKGDGLCELEAFVTSQAYARNNGDGDFEKCFS</sequence>
<keyword evidence="3" id="KW-0472">Membrane</keyword>
<dbReference type="OrthoDB" id="6509975at2759"/>
<dbReference type="SUPFAM" id="SSF53254">
    <property type="entry name" value="Phosphoglycerate mutase-like"/>
    <property type="match status" value="1"/>
</dbReference>
<dbReference type="PANTHER" id="PTHR20963">
    <property type="entry name" value="MULTIPLE INOSITOL POLYPHOSPHATE PHOSPHATASE-RELATED"/>
    <property type="match status" value="1"/>
</dbReference>
<dbReference type="CDD" id="cd07061">
    <property type="entry name" value="HP_HAP_like"/>
    <property type="match status" value="1"/>
</dbReference>
<keyword evidence="3" id="KW-0812">Transmembrane</keyword>
<evidence type="ECO:0000313" key="5">
    <source>
        <dbReference type="Proteomes" id="UP000467700"/>
    </source>
</evidence>
<keyword evidence="5" id="KW-1185">Reference proteome</keyword>
<dbReference type="PANTHER" id="PTHR20963:SF24">
    <property type="entry name" value="3-PHYTASE B"/>
    <property type="match status" value="1"/>
</dbReference>
<dbReference type="GO" id="GO:0003993">
    <property type="term" value="F:acid phosphatase activity"/>
    <property type="evidence" value="ECO:0007669"/>
    <property type="project" value="TreeGrafter"/>
</dbReference>
<dbReference type="Proteomes" id="UP000467700">
    <property type="component" value="Unassembled WGS sequence"/>
</dbReference>
<reference evidence="4 5" key="1">
    <citation type="submission" date="2020-01" db="EMBL/GenBank/DDBJ databases">
        <authorList>
            <person name="Gupta K D."/>
        </authorList>
    </citation>
    <scope>NUCLEOTIDE SEQUENCE [LARGE SCALE GENOMIC DNA]</scope>
</reference>
<feature type="compositionally biased region" description="Polar residues" evidence="2">
    <location>
        <begin position="1"/>
        <end position="16"/>
    </location>
</feature>
<dbReference type="PROSITE" id="PS00616">
    <property type="entry name" value="HIS_ACID_PHOSPHAT_1"/>
    <property type="match status" value="1"/>
</dbReference>
<evidence type="ECO:0000256" key="2">
    <source>
        <dbReference type="SAM" id="MobiDB-lite"/>
    </source>
</evidence>
<gene>
    <name evidence="4" type="ORF">AAE3_LOCUS1605</name>
</gene>
<proteinExistence type="predicted"/>
<evidence type="ECO:0000256" key="3">
    <source>
        <dbReference type="SAM" id="Phobius"/>
    </source>
</evidence>
<dbReference type="AlphaFoldDB" id="A0A8S0VT36"/>
<dbReference type="PROSITE" id="PS00778">
    <property type="entry name" value="HIS_ACID_PHOSPHAT_2"/>
    <property type="match status" value="1"/>
</dbReference>
<evidence type="ECO:0008006" key="6">
    <source>
        <dbReference type="Google" id="ProtNLM"/>
    </source>
</evidence>